<keyword evidence="4 6" id="KW-0472">Membrane</keyword>
<feature type="domain" description="TonB C-terminal" evidence="7">
    <location>
        <begin position="186"/>
        <end position="280"/>
    </location>
</feature>
<dbReference type="NCBIfam" id="TIGR01352">
    <property type="entry name" value="tonB_Cterm"/>
    <property type="match status" value="1"/>
</dbReference>
<reference evidence="8 9" key="1">
    <citation type="submission" date="2019-08" db="EMBL/GenBank/DDBJ databases">
        <authorList>
            <person name="Guy L."/>
        </authorList>
    </citation>
    <scope>NUCLEOTIDE SEQUENCE [LARGE SCALE GENOMIC DNA]</scope>
    <source>
        <strain evidence="8 9">SGT-108</strain>
    </source>
</reference>
<dbReference type="Gene3D" id="3.30.1150.10">
    <property type="match status" value="1"/>
</dbReference>
<evidence type="ECO:0000256" key="6">
    <source>
        <dbReference type="SAM" id="Phobius"/>
    </source>
</evidence>
<dbReference type="InterPro" id="IPR014161">
    <property type="entry name" value="Tol-Pal_TolA"/>
</dbReference>
<evidence type="ECO:0000259" key="7">
    <source>
        <dbReference type="PROSITE" id="PS52015"/>
    </source>
</evidence>
<evidence type="ECO:0000256" key="3">
    <source>
        <dbReference type="ARBA" id="ARBA00022989"/>
    </source>
</evidence>
<evidence type="ECO:0000313" key="9">
    <source>
        <dbReference type="Proteomes" id="UP000324194"/>
    </source>
</evidence>
<name>A0A5E4PE97_9COXI</name>
<dbReference type="InterPro" id="IPR006260">
    <property type="entry name" value="TonB/TolA_C"/>
</dbReference>
<keyword evidence="3 6" id="KW-1133">Transmembrane helix</keyword>
<dbReference type="GO" id="GO:0019534">
    <property type="term" value="F:toxin transmembrane transporter activity"/>
    <property type="evidence" value="ECO:0007669"/>
    <property type="project" value="InterPro"/>
</dbReference>
<keyword evidence="2 6" id="KW-0812">Transmembrane</keyword>
<feature type="transmembrane region" description="Helical" evidence="6">
    <location>
        <begin position="12"/>
        <end position="29"/>
    </location>
</feature>
<evidence type="ECO:0000313" key="8">
    <source>
        <dbReference type="EMBL" id="VVC75299.1"/>
    </source>
</evidence>
<dbReference type="NCBIfam" id="TIGR02794">
    <property type="entry name" value="tolA_full"/>
    <property type="match status" value="1"/>
</dbReference>
<dbReference type="OrthoDB" id="9779830at2"/>
<comment type="subcellular location">
    <subcellularLocation>
        <location evidence="1">Membrane</location>
        <topology evidence="1">Single-pass membrane protein</topology>
    </subcellularLocation>
</comment>
<evidence type="ECO:0000256" key="5">
    <source>
        <dbReference type="SAM" id="MobiDB-lite"/>
    </source>
</evidence>
<feature type="region of interest" description="Disordered" evidence="5">
    <location>
        <begin position="66"/>
        <end position="89"/>
    </location>
</feature>
<dbReference type="SUPFAM" id="SSF74653">
    <property type="entry name" value="TolA/TonB C-terminal domain"/>
    <property type="match status" value="1"/>
</dbReference>
<organism evidence="8 9">
    <name type="scientific">Aquicella siphonis</name>
    <dbReference type="NCBI Taxonomy" id="254247"/>
    <lineage>
        <taxon>Bacteria</taxon>
        <taxon>Pseudomonadati</taxon>
        <taxon>Pseudomonadota</taxon>
        <taxon>Gammaproteobacteria</taxon>
        <taxon>Legionellales</taxon>
        <taxon>Coxiellaceae</taxon>
        <taxon>Aquicella</taxon>
    </lineage>
</organism>
<dbReference type="InterPro" id="IPR037682">
    <property type="entry name" value="TonB_C"/>
</dbReference>
<protein>
    <recommendedName>
        <fullName evidence="7">TonB C-terminal domain-containing protein</fullName>
    </recommendedName>
</protein>
<accession>A0A5E4PE97</accession>
<dbReference type="GO" id="GO:0016020">
    <property type="term" value="C:membrane"/>
    <property type="evidence" value="ECO:0007669"/>
    <property type="project" value="UniProtKB-SubCell"/>
</dbReference>
<evidence type="ECO:0000256" key="2">
    <source>
        <dbReference type="ARBA" id="ARBA00022692"/>
    </source>
</evidence>
<dbReference type="GO" id="GO:0043213">
    <property type="term" value="P:bacteriocin transport"/>
    <property type="evidence" value="ECO:0007669"/>
    <property type="project" value="InterPro"/>
</dbReference>
<dbReference type="PROSITE" id="PS52015">
    <property type="entry name" value="TONB_CTD"/>
    <property type="match status" value="1"/>
</dbReference>
<sequence>MAAPQESNKYFVFSTVFHIVILGVLVLSFERAATLPVFENTNKQDVISAVVLGDTDKSRILPRQLASRPVRQPVREKPDPAPKPQPVRQQVPAQVEKEVIALKKPEDKKKLKQQKALEALKKPDIFGKDLLADIKKQTDKQKLKEKKLQSQFQKTLREQAEQTLRQQIMNEDIRLKSAEMHLSQGEVNKYKALILQAISEHWIIPTQANKSLYCELMIRVAPGGAVLDVQVTKSSGDPSLDSSALAAVLKASPLPVPSESSAFEAFRQFVLKVKPENVLDGGLGVG</sequence>
<proteinExistence type="predicted"/>
<dbReference type="KEGG" id="asip:AQUSIP_05870"/>
<dbReference type="EMBL" id="LR699119">
    <property type="protein sequence ID" value="VVC75299.1"/>
    <property type="molecule type" value="Genomic_DNA"/>
</dbReference>
<gene>
    <name evidence="8" type="ORF">AQUSIP_05870</name>
</gene>
<evidence type="ECO:0000256" key="4">
    <source>
        <dbReference type="ARBA" id="ARBA00023136"/>
    </source>
</evidence>
<dbReference type="RefSeq" id="WP_148338460.1">
    <property type="nucleotide sequence ID" value="NZ_LR699119.1"/>
</dbReference>
<dbReference type="Proteomes" id="UP000324194">
    <property type="component" value="Chromosome 1"/>
</dbReference>
<evidence type="ECO:0000256" key="1">
    <source>
        <dbReference type="ARBA" id="ARBA00004167"/>
    </source>
</evidence>
<keyword evidence="9" id="KW-1185">Reference proteome</keyword>
<dbReference type="Pfam" id="PF13103">
    <property type="entry name" value="TonB_2"/>
    <property type="match status" value="1"/>
</dbReference>
<dbReference type="AlphaFoldDB" id="A0A5E4PE97"/>